<gene>
    <name evidence="4" type="ORF">UFOVP1073_26</name>
    <name evidence="5" type="ORF">UFOVP1308_65</name>
    <name evidence="6" type="ORF">UFOVP1423_4</name>
    <name evidence="7" type="ORF">UFOVP1520_49</name>
    <name evidence="2" type="ORF">UFOVP898_28</name>
    <name evidence="3" type="ORF">UFOVP985_31</name>
</gene>
<dbReference type="Gene3D" id="1.10.30.50">
    <property type="match status" value="1"/>
</dbReference>
<sequence>MPKRPGRFVPPRLAASAAPPPVERRPNAYRRGYVDFKHTAWRRAVLLRDNWTCVDCCRVCSDQREAHADHVSPVVPGTDKCESGCSRYDVSNGACRCASCHGRKTASEHRKVRGVRR</sequence>
<dbReference type="EMBL" id="LR797009">
    <property type="protein sequence ID" value="CAB4181343.1"/>
    <property type="molecule type" value="Genomic_DNA"/>
</dbReference>
<accession>A0A6J5RLL5</accession>
<reference evidence="5" key="1">
    <citation type="submission" date="2020-05" db="EMBL/GenBank/DDBJ databases">
        <authorList>
            <person name="Chiriac C."/>
            <person name="Salcher M."/>
            <person name="Ghai R."/>
            <person name="Kavagutti S V."/>
        </authorList>
    </citation>
    <scope>NUCLEOTIDE SEQUENCE</scope>
</reference>
<dbReference type="EMBL" id="LR798377">
    <property type="protein sequence ID" value="CAB5227389.1"/>
    <property type="molecule type" value="Genomic_DNA"/>
</dbReference>
<evidence type="ECO:0000313" key="5">
    <source>
        <dbReference type="EMBL" id="CAB4198293.1"/>
    </source>
</evidence>
<protein>
    <recommendedName>
        <fullName evidence="8">HNHc domain containing protein</fullName>
    </recommendedName>
</protein>
<organism evidence="5">
    <name type="scientific">uncultured Caudovirales phage</name>
    <dbReference type="NCBI Taxonomy" id="2100421"/>
    <lineage>
        <taxon>Viruses</taxon>
        <taxon>Duplodnaviria</taxon>
        <taxon>Heunggongvirae</taxon>
        <taxon>Uroviricota</taxon>
        <taxon>Caudoviricetes</taxon>
        <taxon>Peduoviridae</taxon>
        <taxon>Maltschvirus</taxon>
        <taxon>Maltschvirus maltsch</taxon>
    </lineage>
</organism>
<dbReference type="EMBL" id="LR797259">
    <property type="protein sequence ID" value="CAB4198293.1"/>
    <property type="molecule type" value="Genomic_DNA"/>
</dbReference>
<evidence type="ECO:0000313" key="4">
    <source>
        <dbReference type="EMBL" id="CAB4181343.1"/>
    </source>
</evidence>
<feature type="region of interest" description="Disordered" evidence="1">
    <location>
        <begin position="1"/>
        <end position="26"/>
    </location>
</feature>
<dbReference type="EMBL" id="LR797361">
    <property type="protein sequence ID" value="CAB4210275.1"/>
    <property type="molecule type" value="Genomic_DNA"/>
</dbReference>
<dbReference type="EMBL" id="LR796838">
    <property type="protein sequence ID" value="CAB4169174.1"/>
    <property type="molecule type" value="Genomic_DNA"/>
</dbReference>
<evidence type="ECO:0000313" key="6">
    <source>
        <dbReference type="EMBL" id="CAB4210275.1"/>
    </source>
</evidence>
<evidence type="ECO:0008006" key="8">
    <source>
        <dbReference type="Google" id="ProtNLM"/>
    </source>
</evidence>
<evidence type="ECO:0000313" key="3">
    <source>
        <dbReference type="EMBL" id="CAB4176435.1"/>
    </source>
</evidence>
<evidence type="ECO:0000256" key="1">
    <source>
        <dbReference type="SAM" id="MobiDB-lite"/>
    </source>
</evidence>
<name>A0A6J5RLL5_9CAUD</name>
<evidence type="ECO:0000313" key="2">
    <source>
        <dbReference type="EMBL" id="CAB4169174.1"/>
    </source>
</evidence>
<dbReference type="EMBL" id="LR796942">
    <property type="protein sequence ID" value="CAB4176435.1"/>
    <property type="molecule type" value="Genomic_DNA"/>
</dbReference>
<evidence type="ECO:0000313" key="7">
    <source>
        <dbReference type="EMBL" id="CAB5227389.1"/>
    </source>
</evidence>
<proteinExistence type="predicted"/>